<dbReference type="AlphaFoldDB" id="A0A926IIF9"/>
<accession>A0A926IIF9</accession>
<comment type="caution">
    <text evidence="1">The sequence shown here is derived from an EMBL/GenBank/DDBJ whole genome shotgun (WGS) entry which is preliminary data.</text>
</comment>
<reference evidence="1" key="1">
    <citation type="submission" date="2020-08" db="EMBL/GenBank/DDBJ databases">
        <title>Genome public.</title>
        <authorList>
            <person name="Liu C."/>
            <person name="Sun Q."/>
        </authorList>
    </citation>
    <scope>NUCLEOTIDE SEQUENCE</scope>
    <source>
        <strain evidence="1">BX21</strain>
    </source>
</reference>
<organism evidence="1 2">
    <name type="scientific">Paratissierella segnis</name>
    <dbReference type="NCBI Taxonomy" id="2763679"/>
    <lineage>
        <taxon>Bacteria</taxon>
        <taxon>Bacillati</taxon>
        <taxon>Bacillota</taxon>
        <taxon>Tissierellia</taxon>
        <taxon>Tissierellales</taxon>
        <taxon>Tissierellaceae</taxon>
        <taxon>Paratissierella</taxon>
    </lineage>
</organism>
<protein>
    <recommendedName>
        <fullName evidence="3">Lipoprotein</fullName>
    </recommendedName>
</protein>
<evidence type="ECO:0000313" key="2">
    <source>
        <dbReference type="Proteomes" id="UP000601171"/>
    </source>
</evidence>
<dbReference type="PROSITE" id="PS51257">
    <property type="entry name" value="PROKAR_LIPOPROTEIN"/>
    <property type="match status" value="1"/>
</dbReference>
<evidence type="ECO:0000313" key="1">
    <source>
        <dbReference type="EMBL" id="MBC8586919.1"/>
    </source>
</evidence>
<dbReference type="Proteomes" id="UP000601171">
    <property type="component" value="Unassembled WGS sequence"/>
</dbReference>
<dbReference type="EMBL" id="JACRTG010000004">
    <property type="protein sequence ID" value="MBC8586919.1"/>
    <property type="molecule type" value="Genomic_DNA"/>
</dbReference>
<dbReference type="Gene3D" id="2.50.20.10">
    <property type="entry name" value="Lipoprotein localisation LolA/LolB/LppX"/>
    <property type="match status" value="1"/>
</dbReference>
<evidence type="ECO:0008006" key="3">
    <source>
        <dbReference type="Google" id="ProtNLM"/>
    </source>
</evidence>
<dbReference type="RefSeq" id="WP_262428390.1">
    <property type="nucleotide sequence ID" value="NZ_JACRTG010000004.1"/>
</dbReference>
<name>A0A926IIF9_9FIRM</name>
<keyword evidence="2" id="KW-1185">Reference proteome</keyword>
<sequence>MKRLFLSILFISLLLTSCTRDKTQSIKNKFKKSYEQYNGYITEVEMITTIDEKESFYNIKESYYAGEEKYTIEIIEPIETNGVIIQYQGDKILIKHASIDEYISLKTNEGINRSLLIGEIFKNLDNIHKIKEEKLDGESYYIFYVDVKEKNQYTEEIELWLKKKDFKPYMLNILDKDNNSRAIYKYKNFEYIENQ</sequence>
<gene>
    <name evidence="1" type="ORF">H8707_01520</name>
</gene>
<proteinExistence type="predicted"/>